<dbReference type="GO" id="GO:0003676">
    <property type="term" value="F:nucleic acid binding"/>
    <property type="evidence" value="ECO:0007669"/>
    <property type="project" value="InterPro"/>
</dbReference>
<evidence type="ECO:0000313" key="2">
    <source>
        <dbReference type="EMBL" id="PKG30714.1"/>
    </source>
</evidence>
<protein>
    <submittedName>
        <fullName evidence="2">DUF1294 domain-containing protein</fullName>
    </submittedName>
</protein>
<reference evidence="2 3" key="1">
    <citation type="journal article" date="2010" name="Int. J. Syst. Evol. Microbiol.">
        <title>Bacillus horneckiae sp. nov., isolated from a spacecraft-assembly clean room.</title>
        <authorList>
            <person name="Vaishampayan P."/>
            <person name="Probst A."/>
            <person name="Krishnamurthi S."/>
            <person name="Ghosh S."/>
            <person name="Osman S."/>
            <person name="McDowall A."/>
            <person name="Ruckmani A."/>
            <person name="Mayilraj S."/>
            <person name="Venkateswaran K."/>
        </authorList>
    </citation>
    <scope>NUCLEOTIDE SEQUENCE [LARGE SCALE GENOMIC DNA]</scope>
    <source>
        <strain evidence="3">1PO1SC</strain>
    </source>
</reference>
<dbReference type="PIRSF" id="PIRSF002599">
    <property type="entry name" value="Cold_shock_A"/>
    <property type="match status" value="1"/>
</dbReference>
<proteinExistence type="predicted"/>
<dbReference type="RefSeq" id="WP_066191485.1">
    <property type="nucleotide sequence ID" value="NZ_CP194732.1"/>
</dbReference>
<feature type="transmembrane region" description="Helical" evidence="1">
    <location>
        <begin position="68"/>
        <end position="86"/>
    </location>
</feature>
<keyword evidence="1" id="KW-0472">Membrane</keyword>
<keyword evidence="3" id="KW-1185">Reference proteome</keyword>
<evidence type="ECO:0000313" key="3">
    <source>
        <dbReference type="Proteomes" id="UP000233343"/>
    </source>
</evidence>
<dbReference type="AlphaFoldDB" id="A0A2N0ZMI3"/>
<evidence type="ECO:0000256" key="1">
    <source>
        <dbReference type="SAM" id="Phobius"/>
    </source>
</evidence>
<dbReference type="Proteomes" id="UP000233343">
    <property type="component" value="Unassembled WGS sequence"/>
</dbReference>
<sequence>MTVLLVFVIIMNLIGYIIMNIDKQRAKRKEYRISEKTLWTIAILFGAIGMTAGMRQFRHKTKHAQFKIGLPVLSLVNILVVVYLLTEL</sequence>
<comment type="caution">
    <text evidence="2">The sequence shown here is derived from an EMBL/GenBank/DDBJ whole genome shotgun (WGS) entry which is preliminary data.</text>
</comment>
<feature type="transmembrane region" description="Helical" evidence="1">
    <location>
        <begin position="38"/>
        <end position="56"/>
    </location>
</feature>
<feature type="transmembrane region" description="Helical" evidence="1">
    <location>
        <begin position="6"/>
        <end position="22"/>
    </location>
</feature>
<dbReference type="EMBL" id="PISD01000006">
    <property type="protein sequence ID" value="PKG30714.1"/>
    <property type="molecule type" value="Genomic_DNA"/>
</dbReference>
<gene>
    <name evidence="2" type="ORF">CWS20_02165</name>
</gene>
<name>A0A2N0ZMI3_9BACI</name>
<dbReference type="Pfam" id="PF06961">
    <property type="entry name" value="DUF1294"/>
    <property type="match status" value="1"/>
</dbReference>
<keyword evidence="1" id="KW-0812">Transmembrane</keyword>
<dbReference type="InterPro" id="IPR012156">
    <property type="entry name" value="Cold_shock_CspA"/>
</dbReference>
<dbReference type="InterPro" id="IPR010718">
    <property type="entry name" value="DUF1294"/>
</dbReference>
<accession>A0A2N0ZMI3</accession>
<organism evidence="2 3">
    <name type="scientific">Cytobacillus horneckiae</name>
    <dbReference type="NCBI Taxonomy" id="549687"/>
    <lineage>
        <taxon>Bacteria</taxon>
        <taxon>Bacillati</taxon>
        <taxon>Bacillota</taxon>
        <taxon>Bacilli</taxon>
        <taxon>Bacillales</taxon>
        <taxon>Bacillaceae</taxon>
        <taxon>Cytobacillus</taxon>
    </lineage>
</organism>
<keyword evidence="1" id="KW-1133">Transmembrane helix</keyword>